<organism evidence="2 3">
    <name type="scientific">Bradyrhizobium niftali</name>
    <dbReference type="NCBI Taxonomy" id="2560055"/>
    <lineage>
        <taxon>Bacteria</taxon>
        <taxon>Pseudomonadati</taxon>
        <taxon>Pseudomonadota</taxon>
        <taxon>Alphaproteobacteria</taxon>
        <taxon>Hyphomicrobiales</taxon>
        <taxon>Nitrobacteraceae</taxon>
        <taxon>Bradyrhizobium</taxon>
    </lineage>
</organism>
<dbReference type="Proteomes" id="UP000297966">
    <property type="component" value="Unassembled WGS sequence"/>
</dbReference>
<feature type="domain" description="IrrE N-terminal-like" evidence="1">
    <location>
        <begin position="65"/>
        <end position="185"/>
    </location>
</feature>
<comment type="caution">
    <text evidence="2">The sequence shown here is derived from an EMBL/GenBank/DDBJ whole genome shotgun (WGS) entry which is preliminary data.</text>
</comment>
<dbReference type="InterPro" id="IPR052345">
    <property type="entry name" value="Rad_response_metalloprotease"/>
</dbReference>
<evidence type="ECO:0000259" key="1">
    <source>
        <dbReference type="Pfam" id="PF06114"/>
    </source>
</evidence>
<keyword evidence="3" id="KW-1185">Reference proteome</keyword>
<dbReference type="PANTHER" id="PTHR43236:SF2">
    <property type="entry name" value="BLL0069 PROTEIN"/>
    <property type="match status" value="1"/>
</dbReference>
<dbReference type="OrthoDB" id="9794834at2"/>
<proteinExistence type="predicted"/>
<dbReference type="Pfam" id="PF06114">
    <property type="entry name" value="Peptidase_M78"/>
    <property type="match status" value="1"/>
</dbReference>
<accession>A0A4Y9LMW8</accession>
<name>A0A4Y9LMW8_9BRAD</name>
<dbReference type="EMBL" id="SPQT01000024">
    <property type="protein sequence ID" value="TFV43373.1"/>
    <property type="molecule type" value="Genomic_DNA"/>
</dbReference>
<dbReference type="InterPro" id="IPR010359">
    <property type="entry name" value="IrrE_HExxH"/>
</dbReference>
<protein>
    <submittedName>
        <fullName evidence="2">ImmA/IrrE family metallo-endopeptidase</fullName>
    </submittedName>
</protein>
<evidence type="ECO:0000313" key="3">
    <source>
        <dbReference type="Proteomes" id="UP000297966"/>
    </source>
</evidence>
<dbReference type="AlphaFoldDB" id="A0A4Y9LMW8"/>
<dbReference type="Gene3D" id="1.10.10.2910">
    <property type="match status" value="1"/>
</dbReference>
<gene>
    <name evidence="2" type="ORF">E4K65_33205</name>
</gene>
<dbReference type="RefSeq" id="WP_135177706.1">
    <property type="nucleotide sequence ID" value="NZ_SPQT01000024.1"/>
</dbReference>
<evidence type="ECO:0000313" key="2">
    <source>
        <dbReference type="EMBL" id="TFV43373.1"/>
    </source>
</evidence>
<dbReference type="PANTHER" id="PTHR43236">
    <property type="entry name" value="ANTITOXIN HIGA1"/>
    <property type="match status" value="1"/>
</dbReference>
<reference evidence="2 3" key="1">
    <citation type="submission" date="2019-03" db="EMBL/GenBank/DDBJ databases">
        <title>Bradyrhizobium diversity isolated from nodules of Chamaecrista fasciculata.</title>
        <authorList>
            <person name="Klepa M.S."/>
            <person name="Urquiaga M.O."/>
            <person name="Hungria M."/>
            <person name="Delamuta J.R."/>
        </authorList>
    </citation>
    <scope>NUCLEOTIDE SEQUENCE [LARGE SCALE GENOMIC DNA]</scope>
    <source>
        <strain evidence="2 3">CNPSo 3448</strain>
    </source>
</reference>
<sequence>MTVADRPRPLKEANRITQLLDAYHGADRFDRHPVDMQFLALEYSKQIAPQSPIVTVEERNLKGCMGALVYSETKPRQWGIAYHKNQSPGRKAFTLGHEFGHYILHRDLIESDEQYDGGVYCDEESILQRNGKGIEKEADEFAATLLMPFHDFRRQLPANERPDFKRLSALAKRYGVSLTAAILRWLEYTETRAMMVVSNEGFALWARSSDPALKSGRFIRTKDTVFELPAAASAKRRLFTEETKAGLVQPAEAWGFPEGLLEMCIRSERYDQEITLLHFEGSAPIFFRDEADLEDTYDRFVKNGQTPAMPLRQDRGFGSRR</sequence>